<reference evidence="2 4" key="1">
    <citation type="journal article" date="2012" name="Nature">
        <title>Algal genomes reveal evolutionary mosaicism and the fate of nucleomorphs.</title>
        <authorList>
            <consortium name="DOE Joint Genome Institute"/>
            <person name="Curtis B.A."/>
            <person name="Tanifuji G."/>
            <person name="Burki F."/>
            <person name="Gruber A."/>
            <person name="Irimia M."/>
            <person name="Maruyama S."/>
            <person name="Arias M.C."/>
            <person name="Ball S.G."/>
            <person name="Gile G.H."/>
            <person name="Hirakawa Y."/>
            <person name="Hopkins J.F."/>
            <person name="Kuo A."/>
            <person name="Rensing S.A."/>
            <person name="Schmutz J."/>
            <person name="Symeonidi A."/>
            <person name="Elias M."/>
            <person name="Eveleigh R.J."/>
            <person name="Herman E.K."/>
            <person name="Klute M.J."/>
            <person name="Nakayama T."/>
            <person name="Obornik M."/>
            <person name="Reyes-Prieto A."/>
            <person name="Armbrust E.V."/>
            <person name="Aves S.J."/>
            <person name="Beiko R.G."/>
            <person name="Coutinho P."/>
            <person name="Dacks J.B."/>
            <person name="Durnford D.G."/>
            <person name="Fast N.M."/>
            <person name="Green B.R."/>
            <person name="Grisdale C.J."/>
            <person name="Hempel F."/>
            <person name="Henrissat B."/>
            <person name="Hoppner M.P."/>
            <person name="Ishida K."/>
            <person name="Kim E."/>
            <person name="Koreny L."/>
            <person name="Kroth P.G."/>
            <person name="Liu Y."/>
            <person name="Malik S.B."/>
            <person name="Maier U.G."/>
            <person name="McRose D."/>
            <person name="Mock T."/>
            <person name="Neilson J.A."/>
            <person name="Onodera N.T."/>
            <person name="Poole A.M."/>
            <person name="Pritham E.J."/>
            <person name="Richards T.A."/>
            <person name="Rocap G."/>
            <person name="Roy S.W."/>
            <person name="Sarai C."/>
            <person name="Schaack S."/>
            <person name="Shirato S."/>
            <person name="Slamovits C.H."/>
            <person name="Spencer D.F."/>
            <person name="Suzuki S."/>
            <person name="Worden A.Z."/>
            <person name="Zauner S."/>
            <person name="Barry K."/>
            <person name="Bell C."/>
            <person name="Bharti A.K."/>
            <person name="Crow J.A."/>
            <person name="Grimwood J."/>
            <person name="Kramer R."/>
            <person name="Lindquist E."/>
            <person name="Lucas S."/>
            <person name="Salamov A."/>
            <person name="McFadden G.I."/>
            <person name="Lane C.E."/>
            <person name="Keeling P.J."/>
            <person name="Gray M.W."/>
            <person name="Grigoriev I.V."/>
            <person name="Archibald J.M."/>
        </authorList>
    </citation>
    <scope>NUCLEOTIDE SEQUENCE</scope>
    <source>
        <strain evidence="2 4">CCMP2712</strain>
    </source>
</reference>
<feature type="region of interest" description="Disordered" evidence="1">
    <location>
        <begin position="66"/>
        <end position="85"/>
    </location>
</feature>
<evidence type="ECO:0000313" key="3">
    <source>
        <dbReference type="EnsemblProtists" id="EKX38471"/>
    </source>
</evidence>
<evidence type="ECO:0000313" key="2">
    <source>
        <dbReference type="EMBL" id="EKX38471.1"/>
    </source>
</evidence>
<dbReference type="RefSeq" id="XP_005825451.1">
    <property type="nucleotide sequence ID" value="XM_005825394.1"/>
</dbReference>
<dbReference type="HOGENOM" id="CLU_878386_0_0_1"/>
<proteinExistence type="predicted"/>
<evidence type="ECO:0000256" key="1">
    <source>
        <dbReference type="SAM" id="MobiDB-lite"/>
    </source>
</evidence>
<organism evidence="2">
    <name type="scientific">Guillardia theta (strain CCMP2712)</name>
    <name type="common">Cryptophyte</name>
    <dbReference type="NCBI Taxonomy" id="905079"/>
    <lineage>
        <taxon>Eukaryota</taxon>
        <taxon>Cryptophyceae</taxon>
        <taxon>Pyrenomonadales</taxon>
        <taxon>Geminigeraceae</taxon>
        <taxon>Guillardia</taxon>
    </lineage>
</organism>
<dbReference type="KEGG" id="gtt:GUITHDRAFT_115436"/>
<dbReference type="Proteomes" id="UP000011087">
    <property type="component" value="Unassembled WGS sequence"/>
</dbReference>
<dbReference type="PaxDb" id="55529-EKX38471"/>
<dbReference type="EnsemblProtists" id="EKX38471">
    <property type="protein sequence ID" value="EKX38471"/>
    <property type="gene ID" value="GUITHDRAFT_115436"/>
</dbReference>
<accession>L1IQA7</accession>
<feature type="region of interest" description="Disordered" evidence="1">
    <location>
        <begin position="1"/>
        <end position="34"/>
    </location>
</feature>
<name>L1IQA7_GUITC</name>
<dbReference type="GeneID" id="17295222"/>
<dbReference type="AlphaFoldDB" id="L1IQA7"/>
<dbReference type="EMBL" id="JH993048">
    <property type="protein sequence ID" value="EKX38471.1"/>
    <property type="molecule type" value="Genomic_DNA"/>
</dbReference>
<protein>
    <submittedName>
        <fullName evidence="2 3">Uncharacterized protein</fullName>
    </submittedName>
</protein>
<sequence>MARERKAPELFKPTNFKATAKKAPARKAPIQPTNVVRPVRPITVQRASPADVPVLAAIPIDEPVRPSRKPVAKEPPTVAAASSYSKKYRHPKDYKDLKMVNDQITRDMNLAVHNVVFKRYKDDELDFTIYDKALKLQTSLSPFNGPNSWTSKVCGLDYKPSQYDSLPYLNRPTLAEIKDNVYVGEKLSDSKTASNLNTIIKTTTAQVDPNDLTTVLKHHRQIILEMLLYAQENKRSPSTYWDYIRALTRLARICLGDDNELYKKLAKLGDDFDKAVIKNIETKNVEVPSNLLSTDGDTVTVAVTLEVDSDSTDCKFL</sequence>
<reference evidence="3" key="3">
    <citation type="submission" date="2015-06" db="UniProtKB">
        <authorList>
            <consortium name="EnsemblProtists"/>
        </authorList>
    </citation>
    <scope>IDENTIFICATION</scope>
</reference>
<keyword evidence="4" id="KW-1185">Reference proteome</keyword>
<evidence type="ECO:0000313" key="4">
    <source>
        <dbReference type="Proteomes" id="UP000011087"/>
    </source>
</evidence>
<reference evidence="4" key="2">
    <citation type="submission" date="2012-11" db="EMBL/GenBank/DDBJ databases">
        <authorList>
            <person name="Kuo A."/>
            <person name="Curtis B.A."/>
            <person name="Tanifuji G."/>
            <person name="Burki F."/>
            <person name="Gruber A."/>
            <person name="Irimia M."/>
            <person name="Maruyama S."/>
            <person name="Arias M.C."/>
            <person name="Ball S.G."/>
            <person name="Gile G.H."/>
            <person name="Hirakawa Y."/>
            <person name="Hopkins J.F."/>
            <person name="Rensing S.A."/>
            <person name="Schmutz J."/>
            <person name="Symeonidi A."/>
            <person name="Elias M."/>
            <person name="Eveleigh R.J."/>
            <person name="Herman E.K."/>
            <person name="Klute M.J."/>
            <person name="Nakayama T."/>
            <person name="Obornik M."/>
            <person name="Reyes-Prieto A."/>
            <person name="Armbrust E.V."/>
            <person name="Aves S.J."/>
            <person name="Beiko R.G."/>
            <person name="Coutinho P."/>
            <person name="Dacks J.B."/>
            <person name="Durnford D.G."/>
            <person name="Fast N.M."/>
            <person name="Green B.R."/>
            <person name="Grisdale C."/>
            <person name="Hempe F."/>
            <person name="Henrissat B."/>
            <person name="Hoppner M.P."/>
            <person name="Ishida K.-I."/>
            <person name="Kim E."/>
            <person name="Koreny L."/>
            <person name="Kroth P.G."/>
            <person name="Liu Y."/>
            <person name="Malik S.-B."/>
            <person name="Maier U.G."/>
            <person name="McRose D."/>
            <person name="Mock T."/>
            <person name="Neilson J.A."/>
            <person name="Onodera N.T."/>
            <person name="Poole A.M."/>
            <person name="Pritham E.J."/>
            <person name="Richards T.A."/>
            <person name="Rocap G."/>
            <person name="Roy S.W."/>
            <person name="Sarai C."/>
            <person name="Schaack S."/>
            <person name="Shirato S."/>
            <person name="Slamovits C.H."/>
            <person name="Spencer D.F."/>
            <person name="Suzuki S."/>
            <person name="Worden A.Z."/>
            <person name="Zauner S."/>
            <person name="Barry K."/>
            <person name="Bell C."/>
            <person name="Bharti A.K."/>
            <person name="Crow J.A."/>
            <person name="Grimwood J."/>
            <person name="Kramer R."/>
            <person name="Lindquist E."/>
            <person name="Lucas S."/>
            <person name="Salamov A."/>
            <person name="McFadden G.I."/>
            <person name="Lane C.E."/>
            <person name="Keeling P.J."/>
            <person name="Gray M.W."/>
            <person name="Grigoriev I.V."/>
            <person name="Archibald J.M."/>
        </authorList>
    </citation>
    <scope>NUCLEOTIDE SEQUENCE</scope>
    <source>
        <strain evidence="4">CCMP2712</strain>
    </source>
</reference>
<gene>
    <name evidence="2" type="ORF">GUITHDRAFT_115436</name>
</gene>